<evidence type="ECO:0000313" key="4">
    <source>
        <dbReference type="Proteomes" id="UP000594262"/>
    </source>
</evidence>
<keyword evidence="1" id="KW-0175">Coiled coil</keyword>
<reference evidence="3" key="1">
    <citation type="submission" date="2021-01" db="UniProtKB">
        <authorList>
            <consortium name="EnsemblMetazoa"/>
        </authorList>
    </citation>
    <scope>IDENTIFICATION</scope>
</reference>
<dbReference type="EnsemblMetazoa" id="CLYHEMT025884.1">
    <property type="protein sequence ID" value="CLYHEMP025884.1"/>
    <property type="gene ID" value="CLYHEMG025884"/>
</dbReference>
<feature type="compositionally biased region" description="Basic and acidic residues" evidence="2">
    <location>
        <begin position="181"/>
        <end position="190"/>
    </location>
</feature>
<feature type="region of interest" description="Disordered" evidence="2">
    <location>
        <begin position="317"/>
        <end position="354"/>
    </location>
</feature>
<organism evidence="3 4">
    <name type="scientific">Clytia hemisphaerica</name>
    <dbReference type="NCBI Taxonomy" id="252671"/>
    <lineage>
        <taxon>Eukaryota</taxon>
        <taxon>Metazoa</taxon>
        <taxon>Cnidaria</taxon>
        <taxon>Hydrozoa</taxon>
        <taxon>Hydroidolina</taxon>
        <taxon>Leptothecata</taxon>
        <taxon>Obeliida</taxon>
        <taxon>Clytiidae</taxon>
        <taxon>Clytia</taxon>
    </lineage>
</organism>
<feature type="region of interest" description="Disordered" evidence="2">
    <location>
        <begin position="170"/>
        <end position="192"/>
    </location>
</feature>
<accession>A0A7M5XM19</accession>
<dbReference type="Proteomes" id="UP000594262">
    <property type="component" value="Unplaced"/>
</dbReference>
<proteinExistence type="predicted"/>
<feature type="compositionally biased region" description="Polar residues" evidence="2">
    <location>
        <begin position="317"/>
        <end position="343"/>
    </location>
</feature>
<evidence type="ECO:0000256" key="2">
    <source>
        <dbReference type="SAM" id="MobiDB-lite"/>
    </source>
</evidence>
<dbReference type="AlphaFoldDB" id="A0A7M5XM19"/>
<sequence>MALATIGESTTSLDIWTLSKNGICNACLDGRYESCYCVVDKKKKSKKSASKVAADTVTRENLNSSGSYSHSCSGEFISDNEFEDYVDLEGSLPVSSTDWNTIDTLLTPTKERQEMPSSESTLAALEMCSPERKPQMQMTFVDSESDKESIPDVEVYYEDNQDFLFRKGQSISSTDLTEPDADGRNIDSRDSGFVTSDMYEHDIEYVTDDVSEKRRGSLEPSEISHMMLTTLQLHEESEERERKERESQSYQQNEYKANLFKKSFEELTILKEELEIRVAEINLELVQELSLRDELHSHHQALLMNADDIAKSAPCPNNNDVTPTNSPSKTVSAMANSNSTATDNRAKRRSWWFR</sequence>
<feature type="coiled-coil region" evidence="1">
    <location>
        <begin position="233"/>
        <end position="284"/>
    </location>
</feature>
<keyword evidence="4" id="KW-1185">Reference proteome</keyword>
<evidence type="ECO:0000313" key="3">
    <source>
        <dbReference type="EnsemblMetazoa" id="CLYHEMP025884.1"/>
    </source>
</evidence>
<protein>
    <submittedName>
        <fullName evidence="3">Uncharacterized protein</fullName>
    </submittedName>
</protein>
<evidence type="ECO:0000256" key="1">
    <source>
        <dbReference type="SAM" id="Coils"/>
    </source>
</evidence>
<name>A0A7M5XM19_9CNID</name>